<dbReference type="EMBL" id="CP030118">
    <property type="protein sequence ID" value="QDL09935.1"/>
    <property type="molecule type" value="Genomic_DNA"/>
</dbReference>
<dbReference type="Proteomes" id="UP000503129">
    <property type="component" value="Chromosome"/>
</dbReference>
<gene>
    <name evidence="2" type="ORF">DP114_20425</name>
</gene>
<keyword evidence="1" id="KW-0812">Transmembrane</keyword>
<organism evidence="2 3">
    <name type="scientific">Brasilonema sennae CENA114</name>
    <dbReference type="NCBI Taxonomy" id="415709"/>
    <lineage>
        <taxon>Bacteria</taxon>
        <taxon>Bacillati</taxon>
        <taxon>Cyanobacteriota</taxon>
        <taxon>Cyanophyceae</taxon>
        <taxon>Nostocales</taxon>
        <taxon>Scytonemataceae</taxon>
        <taxon>Brasilonema</taxon>
        <taxon>Bromeliae group (in: Brasilonema)</taxon>
    </lineage>
</organism>
<dbReference type="SUPFAM" id="SSF53850">
    <property type="entry name" value="Periplasmic binding protein-like II"/>
    <property type="match status" value="1"/>
</dbReference>
<evidence type="ECO:0000256" key="1">
    <source>
        <dbReference type="SAM" id="Phobius"/>
    </source>
</evidence>
<dbReference type="RefSeq" id="WP_171976962.1">
    <property type="nucleotide sequence ID" value="NZ_CAWOXK010000001.1"/>
</dbReference>
<evidence type="ECO:0000313" key="3">
    <source>
        <dbReference type="Proteomes" id="UP000503129"/>
    </source>
</evidence>
<name>A0A856MF24_9CYAN</name>
<dbReference type="NCBIfam" id="TIGR02122">
    <property type="entry name" value="TRAP_TAXI"/>
    <property type="match status" value="1"/>
</dbReference>
<accession>A0A856MF24</accession>
<dbReference type="Gene3D" id="3.40.190.10">
    <property type="entry name" value="Periplasmic binding protein-like II"/>
    <property type="match status" value="2"/>
</dbReference>
<keyword evidence="3" id="KW-1185">Reference proteome</keyword>
<dbReference type="AlphaFoldDB" id="A0A856MF24"/>
<reference evidence="2 3" key="1">
    <citation type="submission" date="2018-06" db="EMBL/GenBank/DDBJ databases">
        <title>Comparative genomics of Brasilonema spp. strains.</title>
        <authorList>
            <person name="Alvarenga D.O."/>
            <person name="Fiore M.F."/>
            <person name="Varani A.M."/>
        </authorList>
    </citation>
    <scope>NUCLEOTIDE SEQUENCE [LARGE SCALE GENOMIC DNA]</scope>
    <source>
        <strain evidence="2 3">CENA114</strain>
    </source>
</reference>
<protein>
    <submittedName>
        <fullName evidence="2">TRAP transporter substrate-binding protein</fullName>
    </submittedName>
</protein>
<dbReference type="PANTHER" id="PTHR42941:SF1">
    <property type="entry name" value="SLL1037 PROTEIN"/>
    <property type="match status" value="1"/>
</dbReference>
<keyword evidence="1" id="KW-1133">Transmembrane helix</keyword>
<dbReference type="Pfam" id="PF16868">
    <property type="entry name" value="NMT1_3"/>
    <property type="match status" value="1"/>
</dbReference>
<dbReference type="PANTHER" id="PTHR42941">
    <property type="entry name" value="SLL1037 PROTEIN"/>
    <property type="match status" value="1"/>
</dbReference>
<dbReference type="InterPro" id="IPR011852">
    <property type="entry name" value="TRAP_TAXI"/>
</dbReference>
<feature type="transmembrane region" description="Helical" evidence="1">
    <location>
        <begin position="350"/>
        <end position="367"/>
    </location>
</feature>
<evidence type="ECO:0000313" key="2">
    <source>
        <dbReference type="EMBL" id="QDL09935.1"/>
    </source>
</evidence>
<sequence length="526" mass="59463">MIPKLTSSKNRANLLDKFVSKGIRFIYRQKAVLLLLSGLAGGILFSSCSSQPSRIIISSGDVGSYYYSLGQQIHNSTYATVKISVNNLQSQGSQQNLKRLLDQQADFAIAQLDVANKAMREGRVKAVAILANEYVHIIIRKDSGLKMFSDLQGKRVAVGNPGSGISFTAKRLLEADKLSVKQDNSDFDQAFKKLKSRQVDAVVYVGSLGASKNLRQQFVNNSELKLLPLEPALINSLTVFDPGSYQGAELPVGTYTSRPAIPDQKLPTLSTATVLVTRPEMDRRTVALVTWSILSTARNYSQFYPALQNEEPEILLRQGIFDIHPAAEEVFQRGDPRMALMHYWQHNSDLQAGVFILASTSILGILLRQWRRRRSQKMITTTATRINELKLLLPDHPQQALDGIEDLSQEHRLMFVEGTVTTEIYEQLRQKTQTFTDQCRRLLELQRKKFVMETLLLLDEWQATLQTNPEEALKKLSRIKQQYRDMLLSDQLDIEAYVELMQLTLISLITLVPKQYKNGTSYVKHD</sequence>
<dbReference type="KEGG" id="bsen:DP114_20425"/>
<proteinExistence type="predicted"/>
<keyword evidence="1" id="KW-0472">Membrane</keyword>